<reference evidence="3" key="1">
    <citation type="submission" date="2021-11" db="EMBL/GenBank/DDBJ databases">
        <title>Description of novel Chryseobacterium species.</title>
        <authorList>
            <person name="Saticioglu I.B."/>
            <person name="Ay H."/>
            <person name="Altun S."/>
            <person name="Duman M."/>
        </authorList>
    </citation>
    <scope>NUCLEOTIDE SEQUENCE</scope>
    <source>
        <strain evidence="3">C-39</strain>
    </source>
</reference>
<dbReference type="RefSeq" id="WP_191179760.1">
    <property type="nucleotide sequence ID" value="NZ_JACXXP010000012.1"/>
</dbReference>
<evidence type="ECO:0000256" key="1">
    <source>
        <dbReference type="SAM" id="Phobius"/>
    </source>
</evidence>
<feature type="transmembrane region" description="Helical" evidence="1">
    <location>
        <begin position="170"/>
        <end position="191"/>
    </location>
</feature>
<accession>A0A9Q3UTE0</accession>
<comment type="caution">
    <text evidence="3">The sequence shown here is derived from an EMBL/GenBank/DDBJ whole genome shotgun (WGS) entry which is preliminary data.</text>
</comment>
<dbReference type="EMBL" id="JAJJML010000001">
    <property type="protein sequence ID" value="MCC9034032.1"/>
    <property type="molecule type" value="Genomic_DNA"/>
</dbReference>
<evidence type="ECO:0000313" key="5">
    <source>
        <dbReference type="Proteomes" id="UP001107960"/>
    </source>
</evidence>
<protein>
    <submittedName>
        <fullName evidence="3">Uncharacterized protein</fullName>
    </submittedName>
</protein>
<feature type="transmembrane region" description="Helical" evidence="1">
    <location>
        <begin position="212"/>
        <end position="229"/>
    </location>
</feature>
<feature type="transmembrane region" description="Helical" evidence="1">
    <location>
        <begin position="259"/>
        <end position="280"/>
    </location>
</feature>
<feature type="transmembrane region" description="Helical" evidence="1">
    <location>
        <begin position="46"/>
        <end position="69"/>
    </location>
</feature>
<evidence type="ECO:0000313" key="4">
    <source>
        <dbReference type="Proteomes" id="UP000603715"/>
    </source>
</evidence>
<dbReference type="Proteomes" id="UP000603715">
    <property type="component" value="Unassembled WGS sequence"/>
</dbReference>
<name>A0A9Q3UTE0_9FLAO</name>
<feature type="transmembrane region" description="Helical" evidence="1">
    <location>
        <begin position="133"/>
        <end position="158"/>
    </location>
</feature>
<sequence>MKDPYKLNIDRWQTIEYVMDYWLDGKYIYDTKNFMGNFPSYLPGQLLMILPFYLLGNVGYIQVAAFLVFSFSIMRNFKNNSLRFLVILLFGISLSYIYEVVCKSDLISSFIIVSAFILYWHRKFKDDYFKYSFVLGLLLGVICLTRSVVIIPLILFLFKPFIITSLNNKVKTISGFVISFSILISTVLLPAQNFDYILKYNPLALQGQTNKYITLFFILLTFLLSFFYVKNIKQVYFLSTLITFAVTSAFVFEQISWGYDLMFLGFSYCAIALPFCLTGYCLQLEDINIK</sequence>
<organism evidence="3 5">
    <name type="scientific">Chryseobacterium muglaense</name>
    <dbReference type="NCBI Taxonomy" id="2893752"/>
    <lineage>
        <taxon>Bacteria</taxon>
        <taxon>Pseudomonadati</taxon>
        <taxon>Bacteroidota</taxon>
        <taxon>Flavobacteriia</taxon>
        <taxon>Flavobacteriales</taxon>
        <taxon>Weeksellaceae</taxon>
        <taxon>Chryseobacterium group</taxon>
        <taxon>Chryseobacterium</taxon>
    </lineage>
</organism>
<reference evidence="2" key="3">
    <citation type="submission" date="2024-05" db="EMBL/GenBank/DDBJ databases">
        <title>Description of novel Chryseobacterium sp. strain C-2.</title>
        <authorList>
            <person name="Saticioglu I.B."/>
        </authorList>
    </citation>
    <scope>NUCLEOTIDE SEQUENCE</scope>
    <source>
        <strain evidence="2">C-2</strain>
    </source>
</reference>
<evidence type="ECO:0000313" key="2">
    <source>
        <dbReference type="EMBL" id="MBD3905262.1"/>
    </source>
</evidence>
<reference evidence="4" key="2">
    <citation type="submission" date="2023-07" db="EMBL/GenBank/DDBJ databases">
        <title>Description of novel Chryseobacterium sp. strain C-2.</title>
        <authorList>
            <person name="Saticioglu I.B."/>
        </authorList>
    </citation>
    <scope>NUCLEOTIDE SEQUENCE [LARGE SCALE GENOMIC DNA]</scope>
    <source>
        <strain evidence="4">C-2</strain>
    </source>
</reference>
<keyword evidence="1" id="KW-0812">Transmembrane</keyword>
<gene>
    <name evidence="2" type="ORF">IEW27_11780</name>
    <name evidence="3" type="ORF">LNP80_07120</name>
</gene>
<dbReference type="EMBL" id="JACXXP010000012">
    <property type="protein sequence ID" value="MBD3905262.1"/>
    <property type="molecule type" value="Genomic_DNA"/>
</dbReference>
<keyword evidence="1" id="KW-0472">Membrane</keyword>
<keyword evidence="4" id="KW-1185">Reference proteome</keyword>
<keyword evidence="1" id="KW-1133">Transmembrane helix</keyword>
<feature type="transmembrane region" description="Helical" evidence="1">
    <location>
        <begin position="235"/>
        <end position="252"/>
    </location>
</feature>
<proteinExistence type="predicted"/>
<feature type="transmembrane region" description="Helical" evidence="1">
    <location>
        <begin position="81"/>
        <end position="98"/>
    </location>
</feature>
<evidence type="ECO:0000313" key="3">
    <source>
        <dbReference type="EMBL" id="MCC9034032.1"/>
    </source>
</evidence>
<dbReference type="Proteomes" id="UP001107960">
    <property type="component" value="Unassembled WGS sequence"/>
</dbReference>
<dbReference type="AlphaFoldDB" id="A0A9Q3UTE0"/>